<dbReference type="Proteomes" id="UP000799772">
    <property type="component" value="Unassembled WGS sequence"/>
</dbReference>
<feature type="transmembrane region" description="Helical" evidence="6">
    <location>
        <begin position="291"/>
        <end position="311"/>
    </location>
</feature>
<keyword evidence="2 5" id="KW-0812">Transmembrane</keyword>
<gene>
    <name evidence="7" type="ORF">NA57DRAFT_72585</name>
</gene>
<reference evidence="7" key="1">
    <citation type="journal article" date="2020" name="Stud. Mycol.">
        <title>101 Dothideomycetes genomes: a test case for predicting lifestyles and emergence of pathogens.</title>
        <authorList>
            <person name="Haridas S."/>
            <person name="Albert R."/>
            <person name="Binder M."/>
            <person name="Bloem J."/>
            <person name="Labutti K."/>
            <person name="Salamov A."/>
            <person name="Andreopoulos B."/>
            <person name="Baker S."/>
            <person name="Barry K."/>
            <person name="Bills G."/>
            <person name="Bluhm B."/>
            <person name="Cannon C."/>
            <person name="Castanera R."/>
            <person name="Culley D."/>
            <person name="Daum C."/>
            <person name="Ezra D."/>
            <person name="Gonzalez J."/>
            <person name="Henrissat B."/>
            <person name="Kuo A."/>
            <person name="Liang C."/>
            <person name="Lipzen A."/>
            <person name="Lutzoni F."/>
            <person name="Magnuson J."/>
            <person name="Mondo S."/>
            <person name="Nolan M."/>
            <person name="Ohm R."/>
            <person name="Pangilinan J."/>
            <person name="Park H.-J."/>
            <person name="Ramirez L."/>
            <person name="Alfaro M."/>
            <person name="Sun H."/>
            <person name="Tritt A."/>
            <person name="Yoshinaga Y."/>
            <person name="Zwiers L.-H."/>
            <person name="Turgeon B."/>
            <person name="Goodwin S."/>
            <person name="Spatafora J."/>
            <person name="Crous P."/>
            <person name="Grigoriev I."/>
        </authorList>
    </citation>
    <scope>NUCLEOTIDE SEQUENCE</scope>
    <source>
        <strain evidence="7">CBS 133067</strain>
    </source>
</reference>
<sequence length="317" mass="34669">MATISEKADINTTALPETSGERHDFRVISRPYAGRIGGNQQFALRPDTLEKQAILERIPDAAPYLTWRESFDLNLFLEVELWKQALVECYATCVFVYLNGWVEIMNGTITNGTPLENLVVNLIGEGELVLSIALLVYATAPQSGGHLNPMISLATFLTQLSTFARALLYIIFQVIGATIGAFLIRASYGDTLPDKVFGGCYIDPSQVTGAQAYVFETMGSVALLYLLFGIGIDPHQKHCYGPAYSVVLVALSFGLVSFISWPVKPGYSGVSLNPARCFGLMAASERWDFHYILWFGDISAALINAGLHLLVPSGKRS</sequence>
<name>A0A9P4IST5_9PEZI</name>
<evidence type="ECO:0000256" key="5">
    <source>
        <dbReference type="RuleBase" id="RU000477"/>
    </source>
</evidence>
<comment type="similarity">
    <text evidence="5">Belongs to the MIP/aquaporin (TC 1.A.8) family.</text>
</comment>
<evidence type="ECO:0000256" key="3">
    <source>
        <dbReference type="ARBA" id="ARBA00022989"/>
    </source>
</evidence>
<evidence type="ECO:0000313" key="8">
    <source>
        <dbReference type="Proteomes" id="UP000799772"/>
    </source>
</evidence>
<evidence type="ECO:0000313" key="7">
    <source>
        <dbReference type="EMBL" id="KAF2103606.1"/>
    </source>
</evidence>
<dbReference type="PANTHER" id="PTHR47002">
    <property type="entry name" value="AQUAPORIN-LIKE"/>
    <property type="match status" value="1"/>
</dbReference>
<dbReference type="GO" id="GO:0015267">
    <property type="term" value="F:channel activity"/>
    <property type="evidence" value="ECO:0007669"/>
    <property type="project" value="InterPro"/>
</dbReference>
<keyword evidence="4 6" id="KW-0472">Membrane</keyword>
<evidence type="ECO:0000256" key="6">
    <source>
        <dbReference type="SAM" id="Phobius"/>
    </source>
</evidence>
<dbReference type="Gene3D" id="1.20.1080.10">
    <property type="entry name" value="Glycerol uptake facilitator protein"/>
    <property type="match status" value="1"/>
</dbReference>
<dbReference type="GO" id="GO:0016020">
    <property type="term" value="C:membrane"/>
    <property type="evidence" value="ECO:0007669"/>
    <property type="project" value="UniProtKB-SubCell"/>
</dbReference>
<dbReference type="InterPro" id="IPR000425">
    <property type="entry name" value="MIP"/>
</dbReference>
<feature type="transmembrane region" description="Helical" evidence="6">
    <location>
        <begin position="212"/>
        <end position="232"/>
    </location>
</feature>
<evidence type="ECO:0000256" key="4">
    <source>
        <dbReference type="ARBA" id="ARBA00023136"/>
    </source>
</evidence>
<keyword evidence="8" id="KW-1185">Reference proteome</keyword>
<dbReference type="OrthoDB" id="3222at2759"/>
<organism evidence="7 8">
    <name type="scientific">Rhizodiscina lignyota</name>
    <dbReference type="NCBI Taxonomy" id="1504668"/>
    <lineage>
        <taxon>Eukaryota</taxon>
        <taxon>Fungi</taxon>
        <taxon>Dikarya</taxon>
        <taxon>Ascomycota</taxon>
        <taxon>Pezizomycotina</taxon>
        <taxon>Dothideomycetes</taxon>
        <taxon>Pleosporomycetidae</taxon>
        <taxon>Aulographales</taxon>
        <taxon>Rhizodiscinaceae</taxon>
        <taxon>Rhizodiscina</taxon>
    </lineage>
</organism>
<dbReference type="PRINTS" id="PR00783">
    <property type="entry name" value="MINTRINSICP"/>
</dbReference>
<evidence type="ECO:0000256" key="2">
    <source>
        <dbReference type="ARBA" id="ARBA00022692"/>
    </source>
</evidence>
<accession>A0A9P4IST5</accession>
<dbReference type="Pfam" id="PF00230">
    <property type="entry name" value="MIP"/>
    <property type="match status" value="1"/>
</dbReference>
<evidence type="ECO:0000256" key="1">
    <source>
        <dbReference type="ARBA" id="ARBA00004141"/>
    </source>
</evidence>
<dbReference type="InterPro" id="IPR023271">
    <property type="entry name" value="Aquaporin-like"/>
</dbReference>
<proteinExistence type="inferred from homology"/>
<keyword evidence="3 6" id="KW-1133">Transmembrane helix</keyword>
<comment type="caution">
    <text evidence="7">The sequence shown here is derived from an EMBL/GenBank/DDBJ whole genome shotgun (WGS) entry which is preliminary data.</text>
</comment>
<protein>
    <submittedName>
        <fullName evidence="7">Aquaporin-like protein</fullName>
    </submittedName>
</protein>
<keyword evidence="5" id="KW-0813">Transport</keyword>
<comment type="subcellular location">
    <subcellularLocation>
        <location evidence="1">Membrane</location>
        <topology evidence="1">Multi-pass membrane protein</topology>
    </subcellularLocation>
</comment>
<dbReference type="PANTHER" id="PTHR47002:SF2">
    <property type="entry name" value="AQUAPORIN AQPAE.A-LIKE"/>
    <property type="match status" value="1"/>
</dbReference>
<feature type="transmembrane region" description="Helical" evidence="6">
    <location>
        <begin position="166"/>
        <end position="188"/>
    </location>
</feature>
<dbReference type="AlphaFoldDB" id="A0A9P4IST5"/>
<dbReference type="EMBL" id="ML978122">
    <property type="protein sequence ID" value="KAF2103606.1"/>
    <property type="molecule type" value="Genomic_DNA"/>
</dbReference>
<feature type="transmembrane region" description="Helical" evidence="6">
    <location>
        <begin position="244"/>
        <end position="263"/>
    </location>
</feature>
<dbReference type="SUPFAM" id="SSF81338">
    <property type="entry name" value="Aquaporin-like"/>
    <property type="match status" value="1"/>
</dbReference>